<evidence type="ECO:0000313" key="4">
    <source>
        <dbReference type="Proteomes" id="UP001324427"/>
    </source>
</evidence>
<feature type="chain" id="PRO_5043575152" evidence="2">
    <location>
        <begin position="20"/>
        <end position="236"/>
    </location>
</feature>
<reference evidence="3 4" key="1">
    <citation type="submission" date="2021-11" db="EMBL/GenBank/DDBJ databases">
        <title>Black yeast isolated from Biological Soil Crust.</title>
        <authorList>
            <person name="Kurbessoian T."/>
        </authorList>
    </citation>
    <scope>NUCLEOTIDE SEQUENCE [LARGE SCALE GENOMIC DNA]</scope>
    <source>
        <strain evidence="3 4">CCFEE 5522</strain>
    </source>
</reference>
<comment type="caution">
    <text evidence="3">The sequence shown here is derived from an EMBL/GenBank/DDBJ whole genome shotgun (WGS) entry which is preliminary data.</text>
</comment>
<keyword evidence="4" id="KW-1185">Reference proteome</keyword>
<organism evidence="3 4">
    <name type="scientific">Oleoguttula mirabilis</name>
    <dbReference type="NCBI Taxonomy" id="1507867"/>
    <lineage>
        <taxon>Eukaryota</taxon>
        <taxon>Fungi</taxon>
        <taxon>Dikarya</taxon>
        <taxon>Ascomycota</taxon>
        <taxon>Pezizomycotina</taxon>
        <taxon>Dothideomycetes</taxon>
        <taxon>Dothideomycetidae</taxon>
        <taxon>Mycosphaerellales</taxon>
        <taxon>Teratosphaeriaceae</taxon>
        <taxon>Oleoguttula</taxon>
    </lineage>
</organism>
<keyword evidence="1" id="KW-0472">Membrane</keyword>
<keyword evidence="1" id="KW-1133">Transmembrane helix</keyword>
<feature type="transmembrane region" description="Helical" evidence="1">
    <location>
        <begin position="69"/>
        <end position="87"/>
    </location>
</feature>
<protein>
    <submittedName>
        <fullName evidence="3">Uncharacterized protein</fullName>
    </submittedName>
</protein>
<keyword evidence="1" id="KW-0812">Transmembrane</keyword>
<gene>
    <name evidence="3" type="ORF">LTR36_005676</name>
</gene>
<dbReference type="EMBL" id="JAVFHQ010000033">
    <property type="protein sequence ID" value="KAK4543317.1"/>
    <property type="molecule type" value="Genomic_DNA"/>
</dbReference>
<feature type="transmembrane region" description="Helical" evidence="1">
    <location>
        <begin position="99"/>
        <end position="122"/>
    </location>
</feature>
<dbReference type="Proteomes" id="UP001324427">
    <property type="component" value="Unassembled WGS sequence"/>
</dbReference>
<sequence>MGITTLALYAAMAVLMVDAALEMATISSMVYWLHYRAGKAFEIDYNLGSFSLHGKPVGLLTNQGHTSNGAAGTAFVAVGLGGILALWSRSRGKHGKRFYHFWLVMTVLSMLLSLAALIYTFLLTNNHAGQTINIALASGLHNEPYPNYVSYPLDLWTPENWLDAVSQLDIARSSDRNDIKSHLDVMKLWRWNLIPLFILGMIVCGLAVMDAFGRRKEMQDKRAMNGYGAEAKRMST</sequence>
<evidence type="ECO:0000313" key="3">
    <source>
        <dbReference type="EMBL" id="KAK4543317.1"/>
    </source>
</evidence>
<name>A0AAV9JEW4_9PEZI</name>
<feature type="transmembrane region" description="Helical" evidence="1">
    <location>
        <begin position="193"/>
        <end position="212"/>
    </location>
</feature>
<dbReference type="AlphaFoldDB" id="A0AAV9JEW4"/>
<evidence type="ECO:0000256" key="1">
    <source>
        <dbReference type="SAM" id="Phobius"/>
    </source>
</evidence>
<evidence type="ECO:0000256" key="2">
    <source>
        <dbReference type="SAM" id="SignalP"/>
    </source>
</evidence>
<feature type="signal peptide" evidence="2">
    <location>
        <begin position="1"/>
        <end position="19"/>
    </location>
</feature>
<proteinExistence type="predicted"/>
<accession>A0AAV9JEW4</accession>
<keyword evidence="2" id="KW-0732">Signal</keyword>